<feature type="region of interest" description="Disordered" evidence="1">
    <location>
        <begin position="1"/>
        <end position="29"/>
    </location>
</feature>
<accession>A0A370PHJ8</accession>
<name>A0A370PHJ8_ASPPH</name>
<proteinExistence type="predicted"/>
<dbReference type="EMBL" id="KZ851855">
    <property type="protein sequence ID" value="RDK41374.1"/>
    <property type="molecule type" value="Genomic_DNA"/>
</dbReference>
<dbReference type="Proteomes" id="UP000254937">
    <property type="component" value="Unassembled WGS sequence"/>
</dbReference>
<gene>
    <name evidence="2" type="ORF">M752DRAFT_266903</name>
</gene>
<organism evidence="2 3">
    <name type="scientific">Aspergillus phoenicis ATCC 13157</name>
    <dbReference type="NCBI Taxonomy" id="1353007"/>
    <lineage>
        <taxon>Eukaryota</taxon>
        <taxon>Fungi</taxon>
        <taxon>Dikarya</taxon>
        <taxon>Ascomycota</taxon>
        <taxon>Pezizomycotina</taxon>
        <taxon>Eurotiomycetes</taxon>
        <taxon>Eurotiomycetidae</taxon>
        <taxon>Eurotiales</taxon>
        <taxon>Aspergillaceae</taxon>
        <taxon>Aspergillus</taxon>
    </lineage>
</organism>
<dbReference type="AlphaFoldDB" id="A0A370PHJ8"/>
<evidence type="ECO:0000313" key="2">
    <source>
        <dbReference type="EMBL" id="RDK41374.1"/>
    </source>
</evidence>
<evidence type="ECO:0000256" key="1">
    <source>
        <dbReference type="SAM" id="MobiDB-lite"/>
    </source>
</evidence>
<evidence type="ECO:0000313" key="3">
    <source>
        <dbReference type="Proteomes" id="UP000254937"/>
    </source>
</evidence>
<reference evidence="2 3" key="1">
    <citation type="submission" date="2018-07" db="EMBL/GenBank/DDBJ databases">
        <title>Section-level genome sequencing of Aspergillus section Nigri to investigate inter- and intra-species variation.</title>
        <authorList>
            <consortium name="DOE Joint Genome Institute"/>
            <person name="Vesth T.C."/>
            <person name="Nybo J.L."/>
            <person name="Theobald S."/>
            <person name="Frisvad J.C."/>
            <person name="Larsen T.O."/>
            <person name="Nielsen K.F."/>
            <person name="Hoof J.B."/>
            <person name="Brandl J."/>
            <person name="Salamov A."/>
            <person name="Riley R."/>
            <person name="Gladden J.M."/>
            <person name="Phatale P."/>
            <person name="Nielsen M.T."/>
            <person name="Lyhne E.K."/>
            <person name="Kogle M.E."/>
            <person name="Strasser K."/>
            <person name="McDonnell E."/>
            <person name="Barry K."/>
            <person name="Clum A."/>
            <person name="Chen C."/>
            <person name="Nolan M."/>
            <person name="Sandor L."/>
            <person name="Kuo A."/>
            <person name="Lipzen A."/>
            <person name="Hainaut M."/>
            <person name="Drula E."/>
            <person name="Tsang A."/>
            <person name="Magnuson J.K."/>
            <person name="Henrissat B."/>
            <person name="Wiebenga A."/>
            <person name="Simmons B.A."/>
            <person name="Makela M.R."/>
            <person name="De vries R.P."/>
            <person name="Grigoriev I.V."/>
            <person name="Mortensen U.H."/>
            <person name="Baker S.E."/>
            <person name="Andersen M.R."/>
        </authorList>
    </citation>
    <scope>NUCLEOTIDE SEQUENCE [LARGE SCALE GENOMIC DNA]</scope>
    <source>
        <strain evidence="2 3">ATCC 13157</strain>
    </source>
</reference>
<keyword evidence="3" id="KW-1185">Reference proteome</keyword>
<feature type="compositionally biased region" description="Polar residues" evidence="1">
    <location>
        <begin position="1"/>
        <end position="13"/>
    </location>
</feature>
<sequence length="139" mass="14951">MLDLPTSSSQQPNMPGLTTGVIAPPAPTLRGPDGLVDLHNDVPPVSGKYLTSSGPPTLKYDGLRKFTNTLKEHLSEGTNILEFSEVTKDDFSVLSSSKARLSYELGIAQTGICAVLFPISYARVVFQQHPADNHLNSTI</sequence>
<protein>
    <submittedName>
        <fullName evidence="2">Uncharacterized protein</fullName>
    </submittedName>
</protein>